<keyword evidence="2" id="KW-1185">Reference proteome</keyword>
<evidence type="ECO:0000313" key="1">
    <source>
        <dbReference type="EMBL" id="MFM1524495.1"/>
    </source>
</evidence>
<proteinExistence type="predicted"/>
<sequence>MKLEEFFIELEKYMNIPVSYDHFKDTPTIPFIAYIDTGKNTFVADGRVYTKSRNIRIELYTEKKDFNLEDKLESFLEDKFGVWEDDETIYIREENLFMHSYYVQI</sequence>
<dbReference type="RefSeq" id="WP_408126293.1">
    <property type="nucleotide sequence ID" value="NZ_JBFNFH010000003.1"/>
</dbReference>
<protein>
    <submittedName>
        <fullName evidence="1">Uncharacterized protein</fullName>
    </submittedName>
</protein>
<dbReference type="Proteomes" id="UP001629536">
    <property type="component" value="Unassembled WGS sequence"/>
</dbReference>
<reference evidence="1 2" key="1">
    <citation type="journal article" date="2024" name="Front. Microbiol.">
        <title>Pangenomic and biochemical analyses of Helcococcus ovis reveal widespread tetracycline resistance and a novel bacterial species, Helcococcus bovis.</title>
        <authorList>
            <person name="Cunha F."/>
            <person name="Zhai Y."/>
            <person name="Casaro S."/>
            <person name="Jones K.L."/>
            <person name="Hernandez M."/>
            <person name="Bisinotto R.S."/>
            <person name="Kariyawasam S."/>
            <person name="Brown M.B."/>
            <person name="Phillips A."/>
            <person name="Jeong K.C."/>
            <person name="Galvao K.N."/>
        </authorList>
    </citation>
    <scope>NUCLEOTIDE SEQUENCE [LARGE SCALE GENOMIC DNA]</scope>
    <source>
        <strain evidence="1 2">KG197</strain>
    </source>
</reference>
<name>A0ABW9F4X0_9FIRM</name>
<comment type="caution">
    <text evidence="1">The sequence shown here is derived from an EMBL/GenBank/DDBJ whole genome shotgun (WGS) entry which is preliminary data.</text>
</comment>
<accession>A0ABW9F4X0</accession>
<dbReference type="EMBL" id="JBFNFH010000003">
    <property type="protein sequence ID" value="MFM1524495.1"/>
    <property type="molecule type" value="Genomic_DNA"/>
</dbReference>
<evidence type="ECO:0000313" key="2">
    <source>
        <dbReference type="Proteomes" id="UP001629536"/>
    </source>
</evidence>
<organism evidence="1 2">
    <name type="scientific">Helcococcus bovis</name>
    <dbReference type="NCBI Taxonomy" id="3153252"/>
    <lineage>
        <taxon>Bacteria</taxon>
        <taxon>Bacillati</taxon>
        <taxon>Bacillota</taxon>
        <taxon>Tissierellia</taxon>
        <taxon>Tissierellales</taxon>
        <taxon>Peptoniphilaceae</taxon>
        <taxon>Helcococcus</taxon>
    </lineage>
</organism>
<gene>
    <name evidence="1" type="ORF">ABGF40_02295</name>
</gene>